<gene>
    <name evidence="1" type="ORF">Enr10x_42680</name>
    <name evidence="2" type="ORF">Pan153_43810</name>
</gene>
<dbReference type="EMBL" id="CP036317">
    <property type="protein sequence ID" value="QDV19714.1"/>
    <property type="molecule type" value="Genomic_DNA"/>
</dbReference>
<accession>A0A517QBB3</accession>
<name>A0A517QBB3_9PLAN</name>
<keyword evidence="3" id="KW-1185">Reference proteome</keyword>
<evidence type="ECO:0000313" key="3">
    <source>
        <dbReference type="Proteomes" id="UP000315647"/>
    </source>
</evidence>
<dbReference type="Proteomes" id="UP000320839">
    <property type="component" value="Chromosome"/>
</dbReference>
<sequence>MGENMTFATNLSRPKLQYHPNAYDFIFEALQQAQEIYSRPVSDLPEQEEAHVSGQELLEGVRILALKQFGLMTLTVFKQWGVHSTKDFGKMVFEMIEHGRMRKTENDRLEDFVDIFDFQQEFDTSYIIDTSEVFTRSPA</sequence>
<evidence type="ECO:0000313" key="1">
    <source>
        <dbReference type="EMBL" id="QDT28921.1"/>
    </source>
</evidence>
<dbReference type="NCBIfam" id="TIGR04138">
    <property type="entry name" value="Plancto_Ver_chp"/>
    <property type="match status" value="1"/>
</dbReference>
<dbReference type="Proteomes" id="UP000315647">
    <property type="component" value="Chromosome"/>
</dbReference>
<reference evidence="1 3" key="1">
    <citation type="submission" date="2019-03" db="EMBL/GenBank/DDBJ databases">
        <title>Deep-cultivation of Planctomycetes and their phenomic and genomic characterization uncovers novel biology.</title>
        <authorList>
            <person name="Wiegand S."/>
            <person name="Jogler M."/>
            <person name="Boedeker C."/>
            <person name="Pinto D."/>
            <person name="Vollmers J."/>
            <person name="Rivas-Marin E."/>
            <person name="Kohn T."/>
            <person name="Peeters S.H."/>
            <person name="Heuer A."/>
            <person name="Rast P."/>
            <person name="Oberbeckmann S."/>
            <person name="Bunk B."/>
            <person name="Jeske O."/>
            <person name="Meyerdierks A."/>
            <person name="Storesund J.E."/>
            <person name="Kallscheuer N."/>
            <person name="Luecker S."/>
            <person name="Lage O.M."/>
            <person name="Pohl T."/>
            <person name="Merkel B.J."/>
            <person name="Hornburger P."/>
            <person name="Mueller R.-W."/>
            <person name="Bruemmer F."/>
            <person name="Labrenz M."/>
            <person name="Spormann A.M."/>
            <person name="Op den Camp H."/>
            <person name="Overmann J."/>
            <person name="Amann R."/>
            <person name="Jetten M.S.M."/>
            <person name="Mascher T."/>
            <person name="Medema M.H."/>
            <person name="Devos D.P."/>
            <person name="Kaster A.-K."/>
            <person name="Ovreas L."/>
            <person name="Rohde M."/>
            <person name="Galperin M.Y."/>
            <person name="Jogler C."/>
        </authorList>
    </citation>
    <scope>NUCLEOTIDE SEQUENCE [LARGE SCALE GENOMIC DNA]</scope>
    <source>
        <strain evidence="1 3">Enr10</strain>
        <strain evidence="2 4">Pan153</strain>
    </source>
</reference>
<accession>A0A518FTP5</accession>
<proteinExistence type="predicted"/>
<dbReference type="EMBL" id="CP037421">
    <property type="protein sequence ID" value="QDT28921.1"/>
    <property type="molecule type" value="Genomic_DNA"/>
</dbReference>
<evidence type="ECO:0000313" key="4">
    <source>
        <dbReference type="Proteomes" id="UP000320839"/>
    </source>
</evidence>
<dbReference type="InterPro" id="IPR026406">
    <property type="entry name" value="Ver/Plancto_CHP"/>
</dbReference>
<protein>
    <submittedName>
        <fullName evidence="1">Uncharacterized protein</fullName>
    </submittedName>
</protein>
<organism evidence="1 3">
    <name type="scientific">Gimesia panareensis</name>
    <dbReference type="NCBI Taxonomy" id="2527978"/>
    <lineage>
        <taxon>Bacteria</taxon>
        <taxon>Pseudomonadati</taxon>
        <taxon>Planctomycetota</taxon>
        <taxon>Planctomycetia</taxon>
        <taxon>Planctomycetales</taxon>
        <taxon>Planctomycetaceae</taxon>
        <taxon>Gimesia</taxon>
    </lineage>
</organism>
<evidence type="ECO:0000313" key="2">
    <source>
        <dbReference type="EMBL" id="QDV19714.1"/>
    </source>
</evidence>
<accession>A0A518AAK8</accession>
<dbReference type="OrthoDB" id="282243at2"/>
<dbReference type="AlphaFoldDB" id="A0A517QBB3"/>